<dbReference type="KEGG" id="cvr:CHLNCDRAFT_34609"/>
<evidence type="ECO:0000256" key="4">
    <source>
        <dbReference type="ARBA" id="ARBA00022741"/>
    </source>
</evidence>
<dbReference type="InParanoid" id="E1Z8Q6"/>
<gene>
    <name evidence="9" type="ORF">CHLNCDRAFT_34609</name>
</gene>
<dbReference type="Proteomes" id="UP000008141">
    <property type="component" value="Unassembled WGS sequence"/>
</dbReference>
<dbReference type="eggNOG" id="ENOG502QTKR">
    <property type="taxonomic scope" value="Eukaryota"/>
</dbReference>
<protein>
    <recommendedName>
        <fullName evidence="11">Shikimate kinase</fullName>
    </recommendedName>
</protein>
<evidence type="ECO:0000256" key="6">
    <source>
        <dbReference type="ARBA" id="ARBA00022840"/>
    </source>
</evidence>
<dbReference type="STRING" id="554065.E1Z8Q6"/>
<keyword evidence="10" id="KW-1185">Reference proteome</keyword>
<evidence type="ECO:0008006" key="11">
    <source>
        <dbReference type="Google" id="ProtNLM"/>
    </source>
</evidence>
<keyword evidence="5" id="KW-0418">Kinase</keyword>
<feature type="compositionally biased region" description="Polar residues" evidence="8">
    <location>
        <begin position="34"/>
        <end position="58"/>
    </location>
</feature>
<reference evidence="9 10" key="1">
    <citation type="journal article" date="2010" name="Plant Cell">
        <title>The Chlorella variabilis NC64A genome reveals adaptation to photosymbiosis, coevolution with viruses, and cryptic sex.</title>
        <authorList>
            <person name="Blanc G."/>
            <person name="Duncan G."/>
            <person name="Agarkova I."/>
            <person name="Borodovsky M."/>
            <person name="Gurnon J."/>
            <person name="Kuo A."/>
            <person name="Lindquist E."/>
            <person name="Lucas S."/>
            <person name="Pangilinan J."/>
            <person name="Polle J."/>
            <person name="Salamov A."/>
            <person name="Terry A."/>
            <person name="Yamada T."/>
            <person name="Dunigan D.D."/>
            <person name="Grigoriev I.V."/>
            <person name="Claverie J.M."/>
            <person name="Van Etten J.L."/>
        </authorList>
    </citation>
    <scope>NUCLEOTIDE SEQUENCE [LARGE SCALE GENOMIC DNA]</scope>
    <source>
        <strain evidence="9 10">NC64A</strain>
    </source>
</reference>
<dbReference type="PRINTS" id="PR01100">
    <property type="entry name" value="SHIKIMTKNASE"/>
</dbReference>
<proteinExistence type="inferred from homology"/>
<accession>E1Z8Q6</accession>
<organism evidence="10">
    <name type="scientific">Chlorella variabilis</name>
    <name type="common">Green alga</name>
    <dbReference type="NCBI Taxonomy" id="554065"/>
    <lineage>
        <taxon>Eukaryota</taxon>
        <taxon>Viridiplantae</taxon>
        <taxon>Chlorophyta</taxon>
        <taxon>core chlorophytes</taxon>
        <taxon>Trebouxiophyceae</taxon>
        <taxon>Chlorellales</taxon>
        <taxon>Chlorellaceae</taxon>
        <taxon>Chlorella clade</taxon>
        <taxon>Chlorella</taxon>
    </lineage>
</organism>
<dbReference type="EMBL" id="GL433839">
    <property type="protein sequence ID" value="EFN57649.1"/>
    <property type="molecule type" value="Genomic_DNA"/>
</dbReference>
<evidence type="ECO:0000256" key="7">
    <source>
        <dbReference type="ARBA" id="ARBA00023141"/>
    </source>
</evidence>
<dbReference type="RefSeq" id="XP_005849751.1">
    <property type="nucleotide sequence ID" value="XM_005849689.1"/>
</dbReference>
<keyword evidence="7" id="KW-0057">Aromatic amino acid biosynthesis</keyword>
<evidence type="ECO:0000256" key="5">
    <source>
        <dbReference type="ARBA" id="ARBA00022777"/>
    </source>
</evidence>
<dbReference type="GO" id="GO:0005524">
    <property type="term" value="F:ATP binding"/>
    <property type="evidence" value="ECO:0007669"/>
    <property type="project" value="UniProtKB-KW"/>
</dbReference>
<evidence type="ECO:0000313" key="9">
    <source>
        <dbReference type="EMBL" id="EFN57649.1"/>
    </source>
</evidence>
<dbReference type="InterPro" id="IPR027417">
    <property type="entry name" value="P-loop_NTPase"/>
</dbReference>
<dbReference type="CDD" id="cd00464">
    <property type="entry name" value="SK"/>
    <property type="match status" value="1"/>
</dbReference>
<evidence type="ECO:0000256" key="3">
    <source>
        <dbReference type="ARBA" id="ARBA00022679"/>
    </source>
</evidence>
<keyword evidence="2" id="KW-0028">Amino-acid biosynthesis</keyword>
<evidence type="ECO:0000256" key="2">
    <source>
        <dbReference type="ARBA" id="ARBA00022605"/>
    </source>
</evidence>
<dbReference type="Pfam" id="PF01202">
    <property type="entry name" value="SKI"/>
    <property type="match status" value="1"/>
</dbReference>
<keyword evidence="6" id="KW-0067">ATP-binding</keyword>
<dbReference type="GO" id="GO:0008652">
    <property type="term" value="P:amino acid biosynthetic process"/>
    <property type="evidence" value="ECO:0007669"/>
    <property type="project" value="UniProtKB-KW"/>
</dbReference>
<dbReference type="GeneID" id="17357119"/>
<dbReference type="HAMAP" id="MF_00109">
    <property type="entry name" value="Shikimate_kinase"/>
    <property type="match status" value="1"/>
</dbReference>
<dbReference type="FunCoup" id="E1Z8Q6">
    <property type="interactions" value="284"/>
</dbReference>
<feature type="region of interest" description="Disordered" evidence="8">
    <location>
        <begin position="1"/>
        <end position="73"/>
    </location>
</feature>
<feature type="compositionally biased region" description="Low complexity" evidence="8">
    <location>
        <begin position="1"/>
        <end position="17"/>
    </location>
</feature>
<dbReference type="Gene3D" id="3.40.50.300">
    <property type="entry name" value="P-loop containing nucleotide triphosphate hydrolases"/>
    <property type="match status" value="1"/>
</dbReference>
<sequence length="263" mass="28236">MQTTPAAAQRPPTATCQRPRLARQPLHAVPVCSPASQQGRQHATQPRRQLAQQASGGSWRQRQRAVSARAAPRDFDKGRFDAANKDYASLTQQIEDTAAEVVEGLQGTSLFLVGMMGSGKSTVGKLISQALGYCFFDTDTLIEQLSQKKVSEIFAEDGEESFRELETQVLAELSPFKNCVVATGGGVPTKAENWGHMQGGVSVWLNGPPTLLAHRVVGDGTESRPLLSQVRPLAPGLGRHVAMGGGWIPAAPAHLSACMKGWW</sequence>
<dbReference type="OrthoDB" id="197068at2759"/>
<dbReference type="InterPro" id="IPR031322">
    <property type="entry name" value="Shikimate/glucono_kinase"/>
</dbReference>
<comment type="similarity">
    <text evidence="1">Belongs to the shikimate kinase family.</text>
</comment>
<evidence type="ECO:0000256" key="8">
    <source>
        <dbReference type="SAM" id="MobiDB-lite"/>
    </source>
</evidence>
<dbReference type="SUPFAM" id="SSF52540">
    <property type="entry name" value="P-loop containing nucleoside triphosphate hydrolases"/>
    <property type="match status" value="1"/>
</dbReference>
<dbReference type="GO" id="GO:0004765">
    <property type="term" value="F:shikimate kinase activity"/>
    <property type="evidence" value="ECO:0007669"/>
    <property type="project" value="TreeGrafter"/>
</dbReference>
<keyword evidence="4" id="KW-0547">Nucleotide-binding</keyword>
<dbReference type="GO" id="GO:0009073">
    <property type="term" value="P:aromatic amino acid family biosynthetic process"/>
    <property type="evidence" value="ECO:0007669"/>
    <property type="project" value="UniProtKB-KW"/>
</dbReference>
<dbReference type="InterPro" id="IPR000623">
    <property type="entry name" value="Shikimate_kinase/TSH1"/>
</dbReference>
<evidence type="ECO:0000256" key="1">
    <source>
        <dbReference type="ARBA" id="ARBA00006997"/>
    </source>
</evidence>
<name>E1Z8Q6_CHLVA</name>
<dbReference type="PANTHER" id="PTHR21087">
    <property type="entry name" value="SHIKIMATE KINASE"/>
    <property type="match status" value="1"/>
</dbReference>
<dbReference type="AlphaFoldDB" id="E1Z8Q6"/>
<dbReference type="PANTHER" id="PTHR21087:SF16">
    <property type="entry name" value="SHIKIMATE KINASE 1, CHLOROPLASTIC"/>
    <property type="match status" value="1"/>
</dbReference>
<dbReference type="GO" id="GO:0005829">
    <property type="term" value="C:cytosol"/>
    <property type="evidence" value="ECO:0007669"/>
    <property type="project" value="TreeGrafter"/>
</dbReference>
<keyword evidence="3" id="KW-0808">Transferase</keyword>
<evidence type="ECO:0000313" key="10">
    <source>
        <dbReference type="Proteomes" id="UP000008141"/>
    </source>
</evidence>